<dbReference type="RefSeq" id="WP_261493462.1">
    <property type="nucleotide sequence ID" value="NZ_JAOCQF010000001.1"/>
</dbReference>
<dbReference type="Pfam" id="PF08734">
    <property type="entry name" value="GYD"/>
    <property type="match status" value="1"/>
</dbReference>
<dbReference type="EMBL" id="JAOCQF010000001">
    <property type="protein sequence ID" value="MCT8328016.1"/>
    <property type="molecule type" value="Genomic_DNA"/>
</dbReference>
<dbReference type="InterPro" id="IPR014845">
    <property type="entry name" value="GYD/TTHA1554"/>
</dbReference>
<reference evidence="2" key="1">
    <citation type="submission" date="2023-07" db="EMBL/GenBank/DDBJ databases">
        <title>Defluviimonas sediminis sp. nov., isolated from mangrove sediment.</title>
        <authorList>
            <person name="Liu L."/>
            <person name="Li J."/>
            <person name="Huang Y."/>
            <person name="Pan J."/>
            <person name="Li M."/>
        </authorList>
    </citation>
    <scope>NUCLEOTIDE SEQUENCE [LARGE SCALE GENOMIC DNA]</scope>
    <source>
        <strain evidence="2">FT324</strain>
    </source>
</reference>
<sequence>MAQYIITGCYTPAAMSGMIAHPSDREKATGALVAAAGGKLESFFLTTGETDFIMRVTSDDILKMLSALIAAGASGAVSGLKTVQCFTSAEFLQAQKAAGAIAAKYSAPS</sequence>
<comment type="caution">
    <text evidence="1">The sequence shown here is derived from an EMBL/GenBank/DDBJ whole genome shotgun (WGS) entry which is preliminary data.</text>
</comment>
<proteinExistence type="predicted"/>
<protein>
    <submittedName>
        <fullName evidence="1">GYD domain-containing protein</fullName>
    </submittedName>
</protein>
<organism evidence="1 2">
    <name type="scientific">Albidovulum sediminis</name>
    <dbReference type="NCBI Taxonomy" id="3066345"/>
    <lineage>
        <taxon>Bacteria</taxon>
        <taxon>Pseudomonadati</taxon>
        <taxon>Pseudomonadota</taxon>
        <taxon>Alphaproteobacteria</taxon>
        <taxon>Rhodobacterales</taxon>
        <taxon>Paracoccaceae</taxon>
        <taxon>Albidovulum</taxon>
    </lineage>
</organism>
<dbReference type="Proteomes" id="UP001205601">
    <property type="component" value="Unassembled WGS sequence"/>
</dbReference>
<evidence type="ECO:0000313" key="2">
    <source>
        <dbReference type="Proteomes" id="UP001205601"/>
    </source>
</evidence>
<accession>A0ABT2NGH8</accession>
<keyword evidence="2" id="KW-1185">Reference proteome</keyword>
<evidence type="ECO:0000313" key="1">
    <source>
        <dbReference type="EMBL" id="MCT8328016.1"/>
    </source>
</evidence>
<name>A0ABT2NGH8_9RHOB</name>
<gene>
    <name evidence="1" type="ORF">N5I32_00645</name>
</gene>